<dbReference type="STRING" id="1044.EH31_03595"/>
<dbReference type="InterPro" id="IPR036388">
    <property type="entry name" value="WH-like_DNA-bd_sf"/>
</dbReference>
<proteinExistence type="predicted"/>
<keyword evidence="4" id="KW-1133">Transmembrane helix</keyword>
<evidence type="ECO:0000313" key="7">
    <source>
        <dbReference type="Proteomes" id="UP000027647"/>
    </source>
</evidence>
<keyword evidence="4" id="KW-0472">Membrane</keyword>
<feature type="domain" description="OmpR/PhoB-type" evidence="5">
    <location>
        <begin position="69"/>
        <end position="171"/>
    </location>
</feature>
<keyword evidence="7" id="KW-1185">Reference proteome</keyword>
<evidence type="ECO:0000313" key="6">
    <source>
        <dbReference type="EMBL" id="KEO91767.1"/>
    </source>
</evidence>
<evidence type="ECO:0000256" key="2">
    <source>
        <dbReference type="PROSITE-ProRule" id="PRU01091"/>
    </source>
</evidence>
<dbReference type="Gene3D" id="1.25.40.10">
    <property type="entry name" value="Tetratricopeptide repeat domain"/>
    <property type="match status" value="1"/>
</dbReference>
<keyword evidence="4" id="KW-0812">Transmembrane</keyword>
<comment type="caution">
    <text evidence="6">The sequence shown here is derived from an EMBL/GenBank/DDBJ whole genome shotgun (WGS) entry which is preliminary data.</text>
</comment>
<dbReference type="AlphaFoldDB" id="A0A074N1H3"/>
<dbReference type="Gene3D" id="1.10.10.10">
    <property type="entry name" value="Winged helix-like DNA-binding domain superfamily/Winged helix DNA-binding domain"/>
    <property type="match status" value="1"/>
</dbReference>
<dbReference type="CDD" id="cd00383">
    <property type="entry name" value="trans_reg_C"/>
    <property type="match status" value="1"/>
</dbReference>
<dbReference type="GO" id="GO:0000160">
    <property type="term" value="P:phosphorelay signal transduction system"/>
    <property type="evidence" value="ECO:0007669"/>
    <property type="project" value="InterPro"/>
</dbReference>
<dbReference type="EMBL" id="JMIW01000001">
    <property type="protein sequence ID" value="KEO91767.1"/>
    <property type="molecule type" value="Genomic_DNA"/>
</dbReference>
<feature type="DNA-binding region" description="OmpR/PhoB-type" evidence="2">
    <location>
        <begin position="69"/>
        <end position="171"/>
    </location>
</feature>
<dbReference type="InterPro" id="IPR001867">
    <property type="entry name" value="OmpR/PhoB-type_DNA-bd"/>
</dbReference>
<evidence type="ECO:0000259" key="5">
    <source>
        <dbReference type="PROSITE" id="PS51755"/>
    </source>
</evidence>
<dbReference type="SUPFAM" id="SSF46894">
    <property type="entry name" value="C-terminal effector domain of the bipartite response regulators"/>
    <property type="match status" value="1"/>
</dbReference>
<dbReference type="GO" id="GO:0003677">
    <property type="term" value="F:DNA binding"/>
    <property type="evidence" value="ECO:0007669"/>
    <property type="project" value="UniProtKB-UniRule"/>
</dbReference>
<reference evidence="6 7" key="1">
    <citation type="submission" date="2014-04" db="EMBL/GenBank/DDBJ databases">
        <title>A comprehensive comparison of genomes of Erythrobacter spp. strains.</title>
        <authorList>
            <person name="Zheng Q."/>
        </authorList>
    </citation>
    <scope>NUCLEOTIDE SEQUENCE [LARGE SCALE GENOMIC DNA]</scope>
    <source>
        <strain evidence="6 7">DSM 6997</strain>
    </source>
</reference>
<accession>A0A074N1H3</accession>
<dbReference type="InterPro" id="IPR016032">
    <property type="entry name" value="Sig_transdc_resp-reg_C-effctor"/>
</dbReference>
<dbReference type="GO" id="GO:0006355">
    <property type="term" value="P:regulation of DNA-templated transcription"/>
    <property type="evidence" value="ECO:0007669"/>
    <property type="project" value="InterPro"/>
</dbReference>
<name>A0A074N1H3_ERYLO</name>
<dbReference type="Pfam" id="PF00486">
    <property type="entry name" value="Trans_reg_C"/>
    <property type="match status" value="1"/>
</dbReference>
<keyword evidence="1 2" id="KW-0238">DNA-binding</keyword>
<evidence type="ECO:0000256" key="4">
    <source>
        <dbReference type="SAM" id="Phobius"/>
    </source>
</evidence>
<dbReference type="eggNOG" id="COG3710">
    <property type="taxonomic scope" value="Bacteria"/>
</dbReference>
<feature type="transmembrane region" description="Helical" evidence="4">
    <location>
        <begin position="203"/>
        <end position="224"/>
    </location>
</feature>
<sequence length="823" mass="90511">MIPVILRLWKAYIAENWVTGARFDALLFVGGRRLNGSVKTDWECNVNEPVFGTDKEIDARARRIDLAHEPDFSIGDLQVQPSLRKITGPLGEAMLEPKVMQVLVALGSVVVARQGIILSRDDLIERCWEGRIVGDTSTNRVISLLRSGLKAVAGEDAVVENVPKVGYRLMVSQPASPEPGTLESETKPSPEPANEPAKSRRRIYGWAAGGVLAVIALVVAVIALQPSGNAALPPIRVAMLPLNFDEDVDPLYARGLEAELRGQLARVGQMEVSNSDTARQLFEEGLSAAEICERLGADYAWIGSLSVGADRVSLRTSLIESATKETTFREEFTSAPDDAQYLPLRSARAIVTSLGRPVSGRIPRAEVSAGDFNLYLTASGLLRTRGLEERKAAYSILDEVTKKNPQFADGWAGFAKATFLYPVADQSERMANMDSARELARRALSLDPNSVDALKVAGMLDDDPAERLAMLDRATQLDPGDSEAWHWLGITRHEFLLQLSGEDPLEPAMRMVKIDPLWPASWRTSDLAAEFGDLKAAYQIEDDILSAAVTPSQRLLAEARIARIQGDFSRFMVLSSRAAATQSAGERRFGVILQNRMIRVLLGFPVEGEEINPREAPLELVRMVLSGELPTREQMEAEGMTPQRLWQSPTLLMPSLPLYLKSGREAELRALYDAAFADHAAYVAMANETRYSSEIIPALSPYIAHIMRKAGREKEAMQHLRLAEEHLAKWQTADTGWIKPVLWDLQLAAVKGDGPRAIAAVRKLPEYGWPYTMGHIDTASVGLVTGNPLYNDIRQLPEVREVLDPIEAVLVRERAEVLALGLG</sequence>
<protein>
    <recommendedName>
        <fullName evidence="5">OmpR/PhoB-type domain-containing protein</fullName>
    </recommendedName>
</protein>
<dbReference type="Proteomes" id="UP000027647">
    <property type="component" value="Unassembled WGS sequence"/>
</dbReference>
<feature type="region of interest" description="Disordered" evidence="3">
    <location>
        <begin position="173"/>
        <end position="198"/>
    </location>
</feature>
<gene>
    <name evidence="6" type="ORF">EH31_03595</name>
</gene>
<dbReference type="SUPFAM" id="SSF48452">
    <property type="entry name" value="TPR-like"/>
    <property type="match status" value="1"/>
</dbReference>
<organism evidence="6 7">
    <name type="scientific">Erythrobacter longus</name>
    <dbReference type="NCBI Taxonomy" id="1044"/>
    <lineage>
        <taxon>Bacteria</taxon>
        <taxon>Pseudomonadati</taxon>
        <taxon>Pseudomonadota</taxon>
        <taxon>Alphaproteobacteria</taxon>
        <taxon>Sphingomonadales</taxon>
        <taxon>Erythrobacteraceae</taxon>
        <taxon>Erythrobacter/Porphyrobacter group</taxon>
        <taxon>Erythrobacter</taxon>
    </lineage>
</organism>
<evidence type="ECO:0000256" key="3">
    <source>
        <dbReference type="SAM" id="MobiDB-lite"/>
    </source>
</evidence>
<evidence type="ECO:0000256" key="1">
    <source>
        <dbReference type="ARBA" id="ARBA00023125"/>
    </source>
</evidence>
<dbReference type="PROSITE" id="PS51755">
    <property type="entry name" value="OMPR_PHOB"/>
    <property type="match status" value="1"/>
</dbReference>
<dbReference type="InterPro" id="IPR011990">
    <property type="entry name" value="TPR-like_helical_dom_sf"/>
</dbReference>